<sequence>MRPVLSFIISTRARQTRLVQPWAQFERRDLVATTDFCTSDPVAATLSRAWAYFMLRMATALKHSLF</sequence>
<gene>
    <name evidence="1" type="primary">Acey_s0468.g2017</name>
    <name evidence="1" type="ORF">Y032_0468g2017</name>
</gene>
<accession>A0A016WWM3</accession>
<name>A0A016WWM3_9BILA</name>
<protein>
    <submittedName>
        <fullName evidence="1">Uncharacterized protein</fullName>
    </submittedName>
</protein>
<keyword evidence="2" id="KW-1185">Reference proteome</keyword>
<organism evidence="1 2">
    <name type="scientific">Ancylostoma ceylanicum</name>
    <dbReference type="NCBI Taxonomy" id="53326"/>
    <lineage>
        <taxon>Eukaryota</taxon>
        <taxon>Metazoa</taxon>
        <taxon>Ecdysozoa</taxon>
        <taxon>Nematoda</taxon>
        <taxon>Chromadorea</taxon>
        <taxon>Rhabditida</taxon>
        <taxon>Rhabditina</taxon>
        <taxon>Rhabditomorpha</taxon>
        <taxon>Strongyloidea</taxon>
        <taxon>Ancylostomatidae</taxon>
        <taxon>Ancylostomatinae</taxon>
        <taxon>Ancylostoma</taxon>
    </lineage>
</organism>
<comment type="caution">
    <text evidence="1">The sequence shown here is derived from an EMBL/GenBank/DDBJ whole genome shotgun (WGS) entry which is preliminary data.</text>
</comment>
<evidence type="ECO:0000313" key="1">
    <source>
        <dbReference type="EMBL" id="EYC44229.1"/>
    </source>
</evidence>
<proteinExistence type="predicted"/>
<dbReference type="AlphaFoldDB" id="A0A016WWM3"/>
<reference evidence="2" key="1">
    <citation type="journal article" date="2015" name="Nat. Genet.">
        <title>The genome and transcriptome of the zoonotic hookworm Ancylostoma ceylanicum identify infection-specific gene families.</title>
        <authorList>
            <person name="Schwarz E.M."/>
            <person name="Hu Y."/>
            <person name="Antoshechkin I."/>
            <person name="Miller M.M."/>
            <person name="Sternberg P.W."/>
            <person name="Aroian R.V."/>
        </authorList>
    </citation>
    <scope>NUCLEOTIDE SEQUENCE</scope>
    <source>
        <strain evidence="2">HY135</strain>
    </source>
</reference>
<dbReference type="EMBL" id="JARK01000068">
    <property type="protein sequence ID" value="EYC44229.1"/>
    <property type="molecule type" value="Genomic_DNA"/>
</dbReference>
<dbReference type="Proteomes" id="UP000024635">
    <property type="component" value="Unassembled WGS sequence"/>
</dbReference>
<evidence type="ECO:0000313" key="2">
    <source>
        <dbReference type="Proteomes" id="UP000024635"/>
    </source>
</evidence>